<proteinExistence type="predicted"/>
<dbReference type="EMBL" id="SDEE01000391">
    <property type="protein sequence ID" value="RXW16887.1"/>
    <property type="molecule type" value="Genomic_DNA"/>
</dbReference>
<sequence length="153" mass="16606">MGGSPNDITPDNQQRHETTDGESKGSETGEIMPSMEKPRTPCNLGEDESLKGFTLGDASAGHMGDLSSAVTPYIPQYSPEIDGEIEPACSGNDIANSFFNVEASGSGAEVCPFVLYDNIEQIEHVYDLSMMEDLRRMFPGGDVFQNELAGDYW</sequence>
<evidence type="ECO:0000313" key="2">
    <source>
        <dbReference type="EMBL" id="RXW16887.1"/>
    </source>
</evidence>
<feature type="region of interest" description="Disordered" evidence="1">
    <location>
        <begin position="1"/>
        <end position="58"/>
    </location>
</feature>
<dbReference type="Proteomes" id="UP000290288">
    <property type="component" value="Unassembled WGS sequence"/>
</dbReference>
<evidence type="ECO:0000256" key="1">
    <source>
        <dbReference type="SAM" id="MobiDB-lite"/>
    </source>
</evidence>
<evidence type="ECO:0000313" key="3">
    <source>
        <dbReference type="Proteomes" id="UP000290288"/>
    </source>
</evidence>
<dbReference type="AlphaFoldDB" id="A0A4Q2DB53"/>
<comment type="caution">
    <text evidence="2">The sequence shown here is derived from an EMBL/GenBank/DDBJ whole genome shotgun (WGS) entry which is preliminary data.</text>
</comment>
<accession>A0A4Q2DB53</accession>
<feature type="compositionally biased region" description="Polar residues" evidence="1">
    <location>
        <begin position="1"/>
        <end position="12"/>
    </location>
</feature>
<name>A0A4Q2DB53_9AGAR</name>
<feature type="compositionally biased region" description="Basic and acidic residues" evidence="1">
    <location>
        <begin position="13"/>
        <end position="27"/>
    </location>
</feature>
<keyword evidence="3" id="KW-1185">Reference proteome</keyword>
<protein>
    <submittedName>
        <fullName evidence="2">Uncharacterized protein</fullName>
    </submittedName>
</protein>
<organism evidence="2 3">
    <name type="scientific">Candolleomyces aberdarensis</name>
    <dbReference type="NCBI Taxonomy" id="2316362"/>
    <lineage>
        <taxon>Eukaryota</taxon>
        <taxon>Fungi</taxon>
        <taxon>Dikarya</taxon>
        <taxon>Basidiomycota</taxon>
        <taxon>Agaricomycotina</taxon>
        <taxon>Agaricomycetes</taxon>
        <taxon>Agaricomycetidae</taxon>
        <taxon>Agaricales</taxon>
        <taxon>Agaricineae</taxon>
        <taxon>Psathyrellaceae</taxon>
        <taxon>Candolleomyces</taxon>
    </lineage>
</organism>
<reference evidence="2 3" key="1">
    <citation type="submission" date="2019-01" db="EMBL/GenBank/DDBJ databases">
        <title>Draft genome sequence of Psathyrella aberdarensis IHI B618.</title>
        <authorList>
            <person name="Buettner E."/>
            <person name="Kellner H."/>
        </authorList>
    </citation>
    <scope>NUCLEOTIDE SEQUENCE [LARGE SCALE GENOMIC DNA]</scope>
    <source>
        <strain evidence="2 3">IHI B618</strain>
    </source>
</reference>
<gene>
    <name evidence="2" type="ORF">EST38_g8961</name>
</gene>